<keyword evidence="1" id="KW-0479">Metal-binding</keyword>
<evidence type="ECO:0000256" key="4">
    <source>
        <dbReference type="SAM" id="MobiDB-lite"/>
    </source>
</evidence>
<evidence type="ECO:0000256" key="1">
    <source>
        <dbReference type="ARBA" id="ARBA00022723"/>
    </source>
</evidence>
<dbReference type="PANTHER" id="PTHR31225:SF93">
    <property type="entry name" value="ALPHA-HUMULENE_(-)-(E)-BETA-CARYOPHYLLENE SYNTHASE"/>
    <property type="match status" value="1"/>
</dbReference>
<dbReference type="Proteomes" id="UP001180020">
    <property type="component" value="Unassembled WGS sequence"/>
</dbReference>
<comment type="caution">
    <text evidence="7">The sequence shown here is derived from an EMBL/GenBank/DDBJ whole genome shotgun (WGS) entry which is preliminary data.</text>
</comment>
<evidence type="ECO:0000256" key="2">
    <source>
        <dbReference type="ARBA" id="ARBA00022842"/>
    </source>
</evidence>
<feature type="domain" description="Terpene synthase metal-binding" evidence="6">
    <location>
        <begin position="189"/>
        <end position="431"/>
    </location>
</feature>
<dbReference type="GO" id="GO:0000287">
    <property type="term" value="F:magnesium ion binding"/>
    <property type="evidence" value="ECO:0007669"/>
    <property type="project" value="InterPro"/>
</dbReference>
<organism evidence="7 8">
    <name type="scientific">Acorus calamus</name>
    <name type="common">Sweet flag</name>
    <dbReference type="NCBI Taxonomy" id="4465"/>
    <lineage>
        <taxon>Eukaryota</taxon>
        <taxon>Viridiplantae</taxon>
        <taxon>Streptophyta</taxon>
        <taxon>Embryophyta</taxon>
        <taxon>Tracheophyta</taxon>
        <taxon>Spermatophyta</taxon>
        <taxon>Magnoliopsida</taxon>
        <taxon>Liliopsida</taxon>
        <taxon>Acoraceae</taxon>
        <taxon>Acorus</taxon>
    </lineage>
</organism>
<dbReference type="SUPFAM" id="SSF48239">
    <property type="entry name" value="Terpenoid cyclases/Protein prenyltransferases"/>
    <property type="match status" value="1"/>
</dbReference>
<dbReference type="InterPro" id="IPR034741">
    <property type="entry name" value="Terpene_cyclase-like_1_C"/>
</dbReference>
<gene>
    <name evidence="7" type="ORF">QJS10_CPA08g01077</name>
</gene>
<dbReference type="CDD" id="cd00684">
    <property type="entry name" value="Terpene_cyclase_plant_C1"/>
    <property type="match status" value="1"/>
</dbReference>
<evidence type="ECO:0000259" key="6">
    <source>
        <dbReference type="Pfam" id="PF03936"/>
    </source>
</evidence>
<dbReference type="EMBL" id="JAUJYO010000008">
    <property type="protein sequence ID" value="KAK1311015.1"/>
    <property type="molecule type" value="Genomic_DNA"/>
</dbReference>
<evidence type="ECO:0000256" key="3">
    <source>
        <dbReference type="ARBA" id="ARBA00023239"/>
    </source>
</evidence>
<dbReference type="InterPro" id="IPR036965">
    <property type="entry name" value="Terpene_synth_N_sf"/>
</dbReference>
<dbReference type="SUPFAM" id="SSF48576">
    <property type="entry name" value="Terpenoid synthases"/>
    <property type="match status" value="1"/>
</dbReference>
<dbReference type="GO" id="GO:0016102">
    <property type="term" value="P:diterpenoid biosynthetic process"/>
    <property type="evidence" value="ECO:0007669"/>
    <property type="project" value="InterPro"/>
</dbReference>
<dbReference type="FunFam" id="1.10.600.10:FF:000007">
    <property type="entry name" value="Isoprene synthase, chloroplastic"/>
    <property type="match status" value="1"/>
</dbReference>
<dbReference type="Gene3D" id="1.50.10.130">
    <property type="entry name" value="Terpene synthase, N-terminal domain"/>
    <property type="match status" value="1"/>
</dbReference>
<proteinExistence type="predicted"/>
<feature type="compositionally biased region" description="Acidic residues" evidence="4">
    <location>
        <begin position="499"/>
        <end position="513"/>
    </location>
</feature>
<dbReference type="AlphaFoldDB" id="A0AAV9EBQ4"/>
<reference evidence="7" key="1">
    <citation type="journal article" date="2023" name="Nat. Commun.">
        <title>Diploid and tetraploid genomes of Acorus and the evolution of monocots.</title>
        <authorList>
            <person name="Ma L."/>
            <person name="Liu K.W."/>
            <person name="Li Z."/>
            <person name="Hsiao Y.Y."/>
            <person name="Qi Y."/>
            <person name="Fu T."/>
            <person name="Tang G.D."/>
            <person name="Zhang D."/>
            <person name="Sun W.H."/>
            <person name="Liu D.K."/>
            <person name="Li Y."/>
            <person name="Chen G.Z."/>
            <person name="Liu X.D."/>
            <person name="Liao X.Y."/>
            <person name="Jiang Y.T."/>
            <person name="Yu X."/>
            <person name="Hao Y."/>
            <person name="Huang J."/>
            <person name="Zhao X.W."/>
            <person name="Ke S."/>
            <person name="Chen Y.Y."/>
            <person name="Wu W.L."/>
            <person name="Hsu J.L."/>
            <person name="Lin Y.F."/>
            <person name="Huang M.D."/>
            <person name="Li C.Y."/>
            <person name="Huang L."/>
            <person name="Wang Z.W."/>
            <person name="Zhao X."/>
            <person name="Zhong W.Y."/>
            <person name="Peng D.H."/>
            <person name="Ahmad S."/>
            <person name="Lan S."/>
            <person name="Zhang J.S."/>
            <person name="Tsai W.C."/>
            <person name="Van de Peer Y."/>
            <person name="Liu Z.J."/>
        </authorList>
    </citation>
    <scope>NUCLEOTIDE SEQUENCE</scope>
    <source>
        <strain evidence="7">CP</strain>
    </source>
</reference>
<protein>
    <submittedName>
        <fullName evidence="7">(-)-germacrene D synthase</fullName>
    </submittedName>
</protein>
<keyword evidence="2" id="KW-0460">Magnesium</keyword>
<dbReference type="GO" id="GO:0010333">
    <property type="term" value="F:terpene synthase activity"/>
    <property type="evidence" value="ECO:0007669"/>
    <property type="project" value="InterPro"/>
</dbReference>
<dbReference type="PANTHER" id="PTHR31225">
    <property type="entry name" value="OS04G0344100 PROTEIN-RELATED"/>
    <property type="match status" value="1"/>
</dbReference>
<sequence length="568" mass="65343">MRKVMRNTNEPLQKMNLVDAVQRLGLGYDFEEEIDEALKQINDVCIDDDLHAFALWFRLLRQWGYNTPSDGFNKFTNEHGKFNDSLNSDAKGLLSLYEAAHLALPGEDILDEAVAFTMHHLPLIKNNNKSEHCICHSAREWRGSKQGNHFHYEKDEQRNEVLLELAKLDCNRVQRLLQKELKNISLWWKELALIEKLRFARDRLVECYYWALGVCPEPHQSRSRRVFTKTVVLTSVLDDIYDHYGTIKELTPFNDVIQRWDMEAMKQLPDYMQIFIHALADIFEEFEKDLSPEGNSFRVDYLKKAMKNTSRFYLQEAIWGAEQYVPTFEERLSVSVQTSGYPMLHCATLVGLEEINLTKEVYDWVTTIPKLVYSIALHSRLMDDIVDVEKDKIKLEEGQVISTVQCYALKKGISEQEACIDLQKMIKECCKTINEELLKPSSIPIVARKPALNLNCVAEVIYKSHNSYDEPSTDMKDNISALLVNQEFEGQGRVTEGSSNEEADIDEEQDPEGSDVSIGAEEVEGGSDFDQWRWVPSFVSHSLNPIFAAENLFYTGFEASCDGDFAHT</sequence>
<dbReference type="InterPro" id="IPR008949">
    <property type="entry name" value="Isoprenoid_synthase_dom_sf"/>
</dbReference>
<reference evidence="7" key="2">
    <citation type="submission" date="2023-06" db="EMBL/GenBank/DDBJ databases">
        <authorList>
            <person name="Ma L."/>
            <person name="Liu K.-W."/>
            <person name="Li Z."/>
            <person name="Hsiao Y.-Y."/>
            <person name="Qi Y."/>
            <person name="Fu T."/>
            <person name="Tang G."/>
            <person name="Zhang D."/>
            <person name="Sun W.-H."/>
            <person name="Liu D.-K."/>
            <person name="Li Y."/>
            <person name="Chen G.-Z."/>
            <person name="Liu X.-D."/>
            <person name="Liao X.-Y."/>
            <person name="Jiang Y.-T."/>
            <person name="Yu X."/>
            <person name="Hao Y."/>
            <person name="Huang J."/>
            <person name="Zhao X.-W."/>
            <person name="Ke S."/>
            <person name="Chen Y.-Y."/>
            <person name="Wu W.-L."/>
            <person name="Hsu J.-L."/>
            <person name="Lin Y.-F."/>
            <person name="Huang M.-D."/>
            <person name="Li C.-Y."/>
            <person name="Huang L."/>
            <person name="Wang Z.-W."/>
            <person name="Zhao X."/>
            <person name="Zhong W.-Y."/>
            <person name="Peng D.-H."/>
            <person name="Ahmad S."/>
            <person name="Lan S."/>
            <person name="Zhang J.-S."/>
            <person name="Tsai W.-C."/>
            <person name="Van De Peer Y."/>
            <person name="Liu Z.-J."/>
        </authorList>
    </citation>
    <scope>NUCLEOTIDE SEQUENCE</scope>
    <source>
        <strain evidence="7">CP</strain>
        <tissue evidence="7">Leaves</tissue>
    </source>
</reference>
<evidence type="ECO:0000313" key="7">
    <source>
        <dbReference type="EMBL" id="KAK1311015.1"/>
    </source>
</evidence>
<accession>A0AAV9EBQ4</accession>
<dbReference type="InterPro" id="IPR001906">
    <property type="entry name" value="Terpene_synth_N"/>
</dbReference>
<dbReference type="InterPro" id="IPR044814">
    <property type="entry name" value="Terpene_cyclase_plant_C1"/>
</dbReference>
<evidence type="ECO:0000313" key="8">
    <source>
        <dbReference type="Proteomes" id="UP001180020"/>
    </source>
</evidence>
<dbReference type="SFLD" id="SFLDS00005">
    <property type="entry name" value="Isoprenoid_Synthase_Type_I"/>
    <property type="match status" value="1"/>
</dbReference>
<keyword evidence="8" id="KW-1185">Reference proteome</keyword>
<dbReference type="SFLD" id="SFLDG01019">
    <property type="entry name" value="Terpene_Cyclase_Like_1_C_Termi"/>
    <property type="match status" value="1"/>
</dbReference>
<dbReference type="InterPro" id="IPR050148">
    <property type="entry name" value="Terpene_synthase-like"/>
</dbReference>
<dbReference type="InterPro" id="IPR005630">
    <property type="entry name" value="Terpene_synthase_metal-bd"/>
</dbReference>
<dbReference type="Pfam" id="PF03936">
    <property type="entry name" value="Terpene_synth_C"/>
    <property type="match status" value="1"/>
</dbReference>
<dbReference type="Pfam" id="PF01397">
    <property type="entry name" value="Terpene_synth"/>
    <property type="match status" value="1"/>
</dbReference>
<evidence type="ECO:0000259" key="5">
    <source>
        <dbReference type="Pfam" id="PF01397"/>
    </source>
</evidence>
<dbReference type="Gene3D" id="1.10.600.10">
    <property type="entry name" value="Farnesyl Diphosphate Synthase"/>
    <property type="match status" value="1"/>
</dbReference>
<feature type="domain" description="Terpene synthase N-terminal" evidence="5">
    <location>
        <begin position="7"/>
        <end position="130"/>
    </location>
</feature>
<name>A0AAV9EBQ4_ACOCL</name>
<feature type="region of interest" description="Disordered" evidence="4">
    <location>
        <begin position="490"/>
        <end position="515"/>
    </location>
</feature>
<keyword evidence="3" id="KW-0456">Lyase</keyword>
<dbReference type="InterPro" id="IPR008930">
    <property type="entry name" value="Terpenoid_cyclase/PrenylTrfase"/>
</dbReference>